<proteinExistence type="inferred from homology"/>
<dbReference type="PROSITE" id="PS00146">
    <property type="entry name" value="BETA_LACTAMASE_A"/>
    <property type="match status" value="1"/>
</dbReference>
<evidence type="ECO:0000256" key="6">
    <source>
        <dbReference type="RuleBase" id="RU361140"/>
    </source>
</evidence>
<sequence length="306" mass="34188">MKKRFVIVSLCLWLGSAFPCGCPAQSLQEKIGAVVANHRCRVGLVIENADGSERAAIAPHDDFPMQSVYKFPIALAVLEKVDRGELSLKELIAVSRSELRPGTWSPLREKYPAGKTVRIPLADIVRMTISESDNNGCDILLRLAGGPEKVTAWLRRHGIEHMTVATTERAMHSDWNIQFRNRSTPDAATRLLRLFQEKKLLKPRTQAFLWSAMKNSTVSPERFRSGLPRGTPLIHKTGTSLAFHRRQGMTLNDIGIVILPDGKPVFISVFVFRSKEPKALAEKMIASVARTAWRHFTRTAGNGQKE</sequence>
<keyword evidence="7" id="KW-0732">Signal</keyword>
<evidence type="ECO:0000256" key="5">
    <source>
        <dbReference type="ARBA" id="ARBA00023251"/>
    </source>
</evidence>
<feature type="signal peptide" evidence="7">
    <location>
        <begin position="1"/>
        <end position="19"/>
    </location>
</feature>
<comment type="similarity">
    <text evidence="2 6">Belongs to the class-A beta-lactamase family.</text>
</comment>
<dbReference type="NCBIfam" id="NF033103">
    <property type="entry name" value="bla_class_A"/>
    <property type="match status" value="1"/>
</dbReference>
<dbReference type="SUPFAM" id="SSF56601">
    <property type="entry name" value="beta-lactamase/transpeptidase-like"/>
    <property type="match status" value="1"/>
</dbReference>
<evidence type="ECO:0000256" key="1">
    <source>
        <dbReference type="ARBA" id="ARBA00001526"/>
    </source>
</evidence>
<evidence type="ECO:0000256" key="7">
    <source>
        <dbReference type="SAM" id="SignalP"/>
    </source>
</evidence>
<dbReference type="Proteomes" id="UP001164819">
    <property type="component" value="Chromosome"/>
</dbReference>
<feature type="domain" description="Beta-lactamase class A catalytic" evidence="8">
    <location>
        <begin position="43"/>
        <end position="271"/>
    </location>
</feature>
<dbReference type="InterPro" id="IPR000871">
    <property type="entry name" value="Beta-lactam_class-A"/>
</dbReference>
<organism evidence="9">
    <name type="scientific">Oxalobacter aliiformigenes</name>
    <dbReference type="NCBI Taxonomy" id="2946593"/>
    <lineage>
        <taxon>Bacteria</taxon>
        <taxon>Pseudomonadati</taxon>
        <taxon>Pseudomonadota</taxon>
        <taxon>Betaproteobacteria</taxon>
        <taxon>Burkholderiales</taxon>
        <taxon>Oxalobacteraceae</taxon>
        <taxon>Oxalobacter</taxon>
    </lineage>
</organism>
<comment type="catalytic activity">
    <reaction evidence="1 6">
        <text>a beta-lactam + H2O = a substituted beta-amino acid</text>
        <dbReference type="Rhea" id="RHEA:20401"/>
        <dbReference type="ChEBI" id="CHEBI:15377"/>
        <dbReference type="ChEBI" id="CHEBI:35627"/>
        <dbReference type="ChEBI" id="CHEBI:140347"/>
        <dbReference type="EC" id="3.5.2.6"/>
    </reaction>
</comment>
<dbReference type="RefSeq" id="WP_269315502.1">
    <property type="nucleotide sequence ID" value="NZ_CP098251.1"/>
</dbReference>
<gene>
    <name evidence="9" type="primary">bla</name>
    <name evidence="9" type="ORF">NB646_05930</name>
</gene>
<dbReference type="PANTHER" id="PTHR35333">
    <property type="entry name" value="BETA-LACTAMASE"/>
    <property type="match status" value="1"/>
</dbReference>
<feature type="chain" id="PRO_5039613483" description="Beta-lactamase" evidence="7">
    <location>
        <begin position="20"/>
        <end position="306"/>
    </location>
</feature>
<dbReference type="GO" id="GO:0046677">
    <property type="term" value="P:response to antibiotic"/>
    <property type="evidence" value="ECO:0007669"/>
    <property type="project" value="UniProtKB-UniRule"/>
</dbReference>
<dbReference type="EMBL" id="CP098251">
    <property type="protein sequence ID" value="WAV90411.1"/>
    <property type="molecule type" value="Genomic_DNA"/>
</dbReference>
<reference evidence="9" key="1">
    <citation type="journal article" date="2022" name="Front. Microbiol.">
        <title>New perspectives on an old grouping: The genomic and phenotypic variability of Oxalobacter formigenes and the implications for calcium oxalate stone prevention.</title>
        <authorList>
            <person name="Chmiel J.A."/>
            <person name="Carr C."/>
            <person name="Stuivenberg G.A."/>
            <person name="Venema R."/>
            <person name="Chanyi R.M."/>
            <person name="Al K.F."/>
            <person name="Giguere D."/>
            <person name="Say H."/>
            <person name="Akouris P.P."/>
            <person name="Dominguez Romero S.A."/>
            <person name="Kwong A."/>
            <person name="Tai V."/>
            <person name="Koval S.F."/>
            <person name="Razvi H."/>
            <person name="Bjazevic J."/>
            <person name="Burton J.P."/>
        </authorList>
    </citation>
    <scope>NUCLEOTIDE SEQUENCE</scope>
    <source>
        <strain evidence="9">OxK</strain>
    </source>
</reference>
<evidence type="ECO:0000259" key="8">
    <source>
        <dbReference type="Pfam" id="PF13354"/>
    </source>
</evidence>
<name>A0A9E9L9W6_9BURK</name>
<dbReference type="PRINTS" id="PR00118">
    <property type="entry name" value="BLACTAMASEA"/>
</dbReference>
<dbReference type="Gene3D" id="3.40.710.10">
    <property type="entry name" value="DD-peptidase/beta-lactamase superfamily"/>
    <property type="match status" value="1"/>
</dbReference>
<keyword evidence="4 6" id="KW-0378">Hydrolase</keyword>
<evidence type="ECO:0000256" key="2">
    <source>
        <dbReference type="ARBA" id="ARBA00009009"/>
    </source>
</evidence>
<evidence type="ECO:0000313" key="9">
    <source>
        <dbReference type="EMBL" id="WAV90411.1"/>
    </source>
</evidence>
<accession>A0A9E9L9W6</accession>
<evidence type="ECO:0000256" key="4">
    <source>
        <dbReference type="ARBA" id="ARBA00022801"/>
    </source>
</evidence>
<protein>
    <recommendedName>
        <fullName evidence="3 6">Beta-lactamase</fullName>
        <ecNumber evidence="3 6">3.5.2.6</ecNumber>
    </recommendedName>
</protein>
<dbReference type="GO" id="GO:0008800">
    <property type="term" value="F:beta-lactamase activity"/>
    <property type="evidence" value="ECO:0007669"/>
    <property type="project" value="UniProtKB-UniRule"/>
</dbReference>
<dbReference type="PANTHER" id="PTHR35333:SF3">
    <property type="entry name" value="BETA-LACTAMASE-TYPE TRANSPEPTIDASE FOLD CONTAINING PROTEIN"/>
    <property type="match status" value="1"/>
</dbReference>
<dbReference type="GO" id="GO:0030655">
    <property type="term" value="P:beta-lactam antibiotic catabolic process"/>
    <property type="evidence" value="ECO:0007669"/>
    <property type="project" value="InterPro"/>
</dbReference>
<evidence type="ECO:0000256" key="3">
    <source>
        <dbReference type="ARBA" id="ARBA00012865"/>
    </source>
</evidence>
<dbReference type="AlphaFoldDB" id="A0A9E9L9W6"/>
<dbReference type="InterPro" id="IPR012338">
    <property type="entry name" value="Beta-lactam/transpept-like"/>
</dbReference>
<dbReference type="EC" id="3.5.2.6" evidence="3 6"/>
<keyword evidence="5 6" id="KW-0046">Antibiotic resistance</keyword>
<dbReference type="Pfam" id="PF13354">
    <property type="entry name" value="Beta-lactamase2"/>
    <property type="match status" value="1"/>
</dbReference>
<dbReference type="InterPro" id="IPR023650">
    <property type="entry name" value="Beta-lactam_class-A_AS"/>
</dbReference>
<dbReference type="InterPro" id="IPR045155">
    <property type="entry name" value="Beta-lactam_cat"/>
</dbReference>